<gene>
    <name evidence="6" type="ORF">PFDSM3638_03240</name>
</gene>
<evidence type="ECO:0000256" key="4">
    <source>
        <dbReference type="PIRNR" id="PIRNR006707"/>
    </source>
</evidence>
<dbReference type="OrthoDB" id="101229at2157"/>
<dbReference type="CDD" id="cd00090">
    <property type="entry name" value="HTH_ARSR"/>
    <property type="match status" value="1"/>
</dbReference>
<dbReference type="GO" id="GO:0003677">
    <property type="term" value="F:DNA binding"/>
    <property type="evidence" value="ECO:0007669"/>
    <property type="project" value="UniProtKB-UniRule"/>
</dbReference>
<keyword evidence="3 4" id="KW-0804">Transcription</keyword>
<proteinExistence type="inferred from homology"/>
<name>A0A5C0XUC1_PYRFU</name>
<dbReference type="InterPro" id="IPR026282">
    <property type="entry name" value="MJ1563"/>
</dbReference>
<evidence type="ECO:0000256" key="1">
    <source>
        <dbReference type="ARBA" id="ARBA00023015"/>
    </source>
</evidence>
<dbReference type="RefSeq" id="WP_011011769.1">
    <property type="nucleotide sequence ID" value="NC_003413.1"/>
</dbReference>
<dbReference type="InterPro" id="IPR052362">
    <property type="entry name" value="HTH-GbsR_regulator"/>
</dbReference>
<keyword evidence="1 4" id="KW-0805">Transcription regulation</keyword>
<feature type="domain" description="Transcription regulator TrmB N-terminal" evidence="5">
    <location>
        <begin position="29"/>
        <end position="83"/>
    </location>
</feature>
<dbReference type="PANTHER" id="PTHR38465:SF1">
    <property type="entry name" value="HTH-TYPE TRANSCRIPTIONAL REGULATOR MJ1563-RELATED"/>
    <property type="match status" value="1"/>
</dbReference>
<sequence>MRMRQEERKFVELVERIMERWGYDRTGGKIYGILLLSNKPLTISELSKITGLSRSSVSVALSKLTREYLVTYTKEKKTKYFYAVPAFLEKFLKQPKEILEREIKPLKEIVVKLAEKSNEEEKARFEAILSDLLTLECVLKKIIELEEKESECLKK</sequence>
<dbReference type="Pfam" id="PF01978">
    <property type="entry name" value="TrmB"/>
    <property type="match status" value="1"/>
</dbReference>
<reference evidence="6 7" key="1">
    <citation type="submission" date="2017-08" db="EMBL/GenBank/DDBJ databases">
        <title>Resequencing and Reannotation of the genome of Pyrococcus furiosus type strain DSM3638.</title>
        <authorList>
            <person name="Reichelt R.M."/>
            <person name="Bunk B."/>
        </authorList>
    </citation>
    <scope>NUCLEOTIDE SEQUENCE [LARGE SCALE GENOMIC DNA]</scope>
    <source>
        <strain evidence="6 7">DSM 3638</strain>
    </source>
</reference>
<dbReference type="Proteomes" id="UP000324354">
    <property type="component" value="Chromosome"/>
</dbReference>
<dbReference type="GeneID" id="13302458"/>
<accession>A0A5C0XUC1</accession>
<organism evidence="6 7">
    <name type="scientific">Pyrococcus furiosus (strain ATCC 43587 / DSM 3638 / JCM 8422 / Vc1)</name>
    <dbReference type="NCBI Taxonomy" id="186497"/>
    <lineage>
        <taxon>Archaea</taxon>
        <taxon>Methanobacteriati</taxon>
        <taxon>Methanobacteriota</taxon>
        <taxon>Thermococci</taxon>
        <taxon>Thermococcales</taxon>
        <taxon>Thermococcaceae</taxon>
        <taxon>Pyrococcus</taxon>
    </lineage>
</organism>
<evidence type="ECO:0000313" key="7">
    <source>
        <dbReference type="Proteomes" id="UP000324354"/>
    </source>
</evidence>
<dbReference type="SUPFAM" id="SSF46785">
    <property type="entry name" value="Winged helix' DNA-binding domain"/>
    <property type="match status" value="1"/>
</dbReference>
<evidence type="ECO:0000256" key="2">
    <source>
        <dbReference type="ARBA" id="ARBA00023125"/>
    </source>
</evidence>
<dbReference type="GeneID" id="41712451"/>
<dbReference type="InterPro" id="IPR036390">
    <property type="entry name" value="WH_DNA-bd_sf"/>
</dbReference>
<comment type="similarity">
    <text evidence="4">Belongs to the GbsR family.</text>
</comment>
<dbReference type="InterPro" id="IPR036388">
    <property type="entry name" value="WH-like_DNA-bd_sf"/>
</dbReference>
<evidence type="ECO:0000259" key="5">
    <source>
        <dbReference type="Pfam" id="PF01978"/>
    </source>
</evidence>
<evidence type="ECO:0000256" key="3">
    <source>
        <dbReference type="ARBA" id="ARBA00023163"/>
    </source>
</evidence>
<dbReference type="EMBL" id="CP023154">
    <property type="protein sequence ID" value="QEK78350.1"/>
    <property type="molecule type" value="Genomic_DNA"/>
</dbReference>
<dbReference type="InterPro" id="IPR011991">
    <property type="entry name" value="ArsR-like_HTH"/>
</dbReference>
<dbReference type="Gene3D" id="1.10.10.10">
    <property type="entry name" value="Winged helix-like DNA-binding domain superfamily/Winged helix DNA-binding domain"/>
    <property type="match status" value="1"/>
</dbReference>
<dbReference type="InterPro" id="IPR002831">
    <property type="entry name" value="Tscrpt_reg_TrmB_N"/>
</dbReference>
<dbReference type="PIRSF" id="PIRSF006707">
    <property type="entry name" value="MJ1563"/>
    <property type="match status" value="1"/>
</dbReference>
<dbReference type="AlphaFoldDB" id="A0A5C0XUC1"/>
<dbReference type="PANTHER" id="PTHR38465">
    <property type="entry name" value="HTH-TYPE TRANSCRIPTIONAL REGULATOR MJ1563-RELATED"/>
    <property type="match status" value="1"/>
</dbReference>
<protein>
    <recommendedName>
        <fullName evidence="4">HTH-type transcriptional regulator</fullName>
    </recommendedName>
</protein>
<evidence type="ECO:0000313" key="6">
    <source>
        <dbReference type="EMBL" id="QEK78350.1"/>
    </source>
</evidence>
<keyword evidence="2 4" id="KW-0238">DNA-binding</keyword>